<protein>
    <submittedName>
        <fullName evidence="2">Uncharacterized protein</fullName>
    </submittedName>
</protein>
<feature type="region of interest" description="Disordered" evidence="1">
    <location>
        <begin position="1"/>
        <end position="31"/>
    </location>
</feature>
<comment type="caution">
    <text evidence="2">The sequence shown here is derived from an EMBL/GenBank/DDBJ whole genome shotgun (WGS) entry which is preliminary data.</text>
</comment>
<dbReference type="EMBL" id="SRKZ01000001">
    <property type="protein sequence ID" value="TGD82829.1"/>
    <property type="molecule type" value="Genomic_DNA"/>
</dbReference>
<evidence type="ECO:0000313" key="3">
    <source>
        <dbReference type="Proteomes" id="UP000298284"/>
    </source>
</evidence>
<gene>
    <name evidence="2" type="ORF">EU557_03345</name>
</gene>
<evidence type="ECO:0000313" key="2">
    <source>
        <dbReference type="EMBL" id="TGD82829.1"/>
    </source>
</evidence>
<name>A0A4Z0MTQ0_9BACT</name>
<reference evidence="2 3" key="1">
    <citation type="submission" date="2019-04" db="EMBL/GenBank/DDBJ databases">
        <authorList>
            <person name="Feng G."/>
            <person name="Zhang J."/>
            <person name="Zhu H."/>
        </authorList>
    </citation>
    <scope>NUCLEOTIDE SEQUENCE [LARGE SCALE GENOMIC DNA]</scope>
    <source>
        <strain evidence="2 3">JCM 19491</strain>
    </source>
</reference>
<evidence type="ECO:0000256" key="1">
    <source>
        <dbReference type="SAM" id="MobiDB-lite"/>
    </source>
</evidence>
<keyword evidence="3" id="KW-1185">Reference proteome</keyword>
<proteinExistence type="predicted"/>
<dbReference type="Proteomes" id="UP000298284">
    <property type="component" value="Unassembled WGS sequence"/>
</dbReference>
<dbReference type="OrthoDB" id="661524at2"/>
<accession>A0A4Z0MTQ0</accession>
<dbReference type="RefSeq" id="WP_135528985.1">
    <property type="nucleotide sequence ID" value="NZ_SRKZ01000001.1"/>
</dbReference>
<sequence length="124" mass="13333">MKSPSTDSSSELDKASQWTRNYRAQNPGAPKGHCIKKEQLEAILNQPGCEGIRAYYGLDEEGNRKLIFVGIDADEQDILSATGVTTALRAATTDSLSSQEAQSTVVTETQPCPPCCSLDNPLNS</sequence>
<dbReference type="AlphaFoldDB" id="A0A4Z0MTQ0"/>
<organism evidence="2 3">
    <name type="scientific">Hymenobacter wooponensis</name>
    <dbReference type="NCBI Taxonomy" id="1525360"/>
    <lineage>
        <taxon>Bacteria</taxon>
        <taxon>Pseudomonadati</taxon>
        <taxon>Bacteroidota</taxon>
        <taxon>Cytophagia</taxon>
        <taxon>Cytophagales</taxon>
        <taxon>Hymenobacteraceae</taxon>
        <taxon>Hymenobacter</taxon>
    </lineage>
</organism>